<organism evidence="2 3">
    <name type="scientific">Nocardioides pini</name>
    <dbReference type="NCBI Taxonomy" id="2975053"/>
    <lineage>
        <taxon>Bacteria</taxon>
        <taxon>Bacillati</taxon>
        <taxon>Actinomycetota</taxon>
        <taxon>Actinomycetes</taxon>
        <taxon>Propionibacteriales</taxon>
        <taxon>Nocardioidaceae</taxon>
        <taxon>Nocardioides</taxon>
    </lineage>
</organism>
<reference evidence="2" key="1">
    <citation type="submission" date="2022-08" db="EMBL/GenBank/DDBJ databases">
        <title>Genome sequencing of Nocardioides sp. STR2.</title>
        <authorList>
            <person name="So Y."/>
        </authorList>
    </citation>
    <scope>NUCLEOTIDE SEQUENCE</scope>
    <source>
        <strain evidence="2">STR2</strain>
    </source>
</reference>
<proteinExistence type="predicted"/>
<comment type="caution">
    <text evidence="2">The sequence shown here is derived from an EMBL/GenBank/DDBJ whole genome shotgun (WGS) entry which is preliminary data.</text>
</comment>
<accession>A0ABT4CKS6</accession>
<gene>
    <name evidence="2" type="ORF">NYO98_20245</name>
</gene>
<sequence length="48" mass="5477">MVFWLILALLALFFAWSSWVLHRRSQTPAWRDTPTDTDLGGPMRGDGS</sequence>
<evidence type="ECO:0000256" key="1">
    <source>
        <dbReference type="SAM" id="MobiDB-lite"/>
    </source>
</evidence>
<feature type="region of interest" description="Disordered" evidence="1">
    <location>
        <begin position="26"/>
        <end position="48"/>
    </location>
</feature>
<protein>
    <submittedName>
        <fullName evidence="2">Uncharacterized protein</fullName>
    </submittedName>
</protein>
<dbReference type="RefSeq" id="WP_268113665.1">
    <property type="nucleotide sequence ID" value="NZ_JAPPUX010000006.1"/>
</dbReference>
<name>A0ABT4CKS6_9ACTN</name>
<keyword evidence="3" id="KW-1185">Reference proteome</keyword>
<evidence type="ECO:0000313" key="2">
    <source>
        <dbReference type="EMBL" id="MCY4728624.1"/>
    </source>
</evidence>
<dbReference type="Proteomes" id="UP001074726">
    <property type="component" value="Unassembled WGS sequence"/>
</dbReference>
<dbReference type="EMBL" id="JAPPUX010000006">
    <property type="protein sequence ID" value="MCY4728624.1"/>
    <property type="molecule type" value="Genomic_DNA"/>
</dbReference>
<evidence type="ECO:0000313" key="3">
    <source>
        <dbReference type="Proteomes" id="UP001074726"/>
    </source>
</evidence>